<organism evidence="6 7">
    <name type="scientific">Cucumis sativus</name>
    <name type="common">Cucumber</name>
    <dbReference type="NCBI Taxonomy" id="3659"/>
    <lineage>
        <taxon>Eukaryota</taxon>
        <taxon>Viridiplantae</taxon>
        <taxon>Streptophyta</taxon>
        <taxon>Embryophyta</taxon>
        <taxon>Tracheophyta</taxon>
        <taxon>Spermatophyta</taxon>
        <taxon>Magnoliopsida</taxon>
        <taxon>eudicotyledons</taxon>
        <taxon>Gunneridae</taxon>
        <taxon>Pentapetalae</taxon>
        <taxon>rosids</taxon>
        <taxon>fabids</taxon>
        <taxon>Cucurbitales</taxon>
        <taxon>Cucurbitaceae</taxon>
        <taxon>Benincaseae</taxon>
        <taxon>Cucumis</taxon>
    </lineage>
</organism>
<dbReference type="eggNOG" id="ENOG502QS6I">
    <property type="taxonomic scope" value="Eukaryota"/>
</dbReference>
<dbReference type="InterPro" id="IPR036093">
    <property type="entry name" value="NAC_dom_sf"/>
</dbReference>
<keyword evidence="1" id="KW-0805">Transcription regulation</keyword>
<evidence type="ECO:0000313" key="7">
    <source>
        <dbReference type="Proteomes" id="UP000029981"/>
    </source>
</evidence>
<dbReference type="EMBL" id="CM002927">
    <property type="protein sequence ID" value="KGN48354.1"/>
    <property type="molecule type" value="Genomic_DNA"/>
</dbReference>
<keyword evidence="3" id="KW-0804">Transcription</keyword>
<evidence type="ECO:0000256" key="2">
    <source>
        <dbReference type="ARBA" id="ARBA00023125"/>
    </source>
</evidence>
<dbReference type="OrthoDB" id="1882472at2759"/>
<dbReference type="PROSITE" id="PS51005">
    <property type="entry name" value="NAC"/>
    <property type="match status" value="1"/>
</dbReference>
<feature type="domain" description="NAC" evidence="5">
    <location>
        <begin position="6"/>
        <end position="156"/>
    </location>
</feature>
<dbReference type="PANTHER" id="PTHR31744">
    <property type="entry name" value="PROTEIN CUP-SHAPED COTYLEDON 2-RELATED"/>
    <property type="match status" value="1"/>
</dbReference>
<dbReference type="STRING" id="3659.A0A0A0KHR3"/>
<evidence type="ECO:0000313" key="6">
    <source>
        <dbReference type="EMBL" id="KGN48354.1"/>
    </source>
</evidence>
<dbReference type="SUPFAM" id="SSF101941">
    <property type="entry name" value="NAC domain"/>
    <property type="match status" value="1"/>
</dbReference>
<dbReference type="Proteomes" id="UP000029981">
    <property type="component" value="Chromosome 6"/>
</dbReference>
<keyword evidence="4" id="KW-0539">Nucleus</keyword>
<name>A0A0A0KHR3_CUCSA</name>
<keyword evidence="2" id="KW-0238">DNA-binding</keyword>
<reference evidence="6 7" key="1">
    <citation type="journal article" date="2009" name="Nat. Genet.">
        <title>The genome of the cucumber, Cucumis sativus L.</title>
        <authorList>
            <person name="Huang S."/>
            <person name="Li R."/>
            <person name="Zhang Z."/>
            <person name="Li L."/>
            <person name="Gu X."/>
            <person name="Fan W."/>
            <person name="Lucas W.J."/>
            <person name="Wang X."/>
            <person name="Xie B."/>
            <person name="Ni P."/>
            <person name="Ren Y."/>
            <person name="Zhu H."/>
            <person name="Li J."/>
            <person name="Lin K."/>
            <person name="Jin W."/>
            <person name="Fei Z."/>
            <person name="Li G."/>
            <person name="Staub J."/>
            <person name="Kilian A."/>
            <person name="van der Vossen E.A."/>
            <person name="Wu Y."/>
            <person name="Guo J."/>
            <person name="He J."/>
            <person name="Jia Z."/>
            <person name="Ren Y."/>
            <person name="Tian G."/>
            <person name="Lu Y."/>
            <person name="Ruan J."/>
            <person name="Qian W."/>
            <person name="Wang M."/>
            <person name="Huang Q."/>
            <person name="Li B."/>
            <person name="Xuan Z."/>
            <person name="Cao J."/>
            <person name="Asan"/>
            <person name="Wu Z."/>
            <person name="Zhang J."/>
            <person name="Cai Q."/>
            <person name="Bai Y."/>
            <person name="Zhao B."/>
            <person name="Han Y."/>
            <person name="Li Y."/>
            <person name="Li X."/>
            <person name="Wang S."/>
            <person name="Shi Q."/>
            <person name="Liu S."/>
            <person name="Cho W.K."/>
            <person name="Kim J.Y."/>
            <person name="Xu Y."/>
            <person name="Heller-Uszynska K."/>
            <person name="Miao H."/>
            <person name="Cheng Z."/>
            <person name="Zhang S."/>
            <person name="Wu J."/>
            <person name="Yang Y."/>
            <person name="Kang H."/>
            <person name="Li M."/>
            <person name="Liang H."/>
            <person name="Ren X."/>
            <person name="Shi Z."/>
            <person name="Wen M."/>
            <person name="Jian M."/>
            <person name="Yang H."/>
            <person name="Zhang G."/>
            <person name="Yang Z."/>
            <person name="Chen R."/>
            <person name="Liu S."/>
            <person name="Li J."/>
            <person name="Ma L."/>
            <person name="Liu H."/>
            <person name="Zhou Y."/>
            <person name="Zhao J."/>
            <person name="Fang X."/>
            <person name="Li G."/>
            <person name="Fang L."/>
            <person name="Li Y."/>
            <person name="Liu D."/>
            <person name="Zheng H."/>
            <person name="Zhang Y."/>
            <person name="Qin N."/>
            <person name="Li Z."/>
            <person name="Yang G."/>
            <person name="Yang S."/>
            <person name="Bolund L."/>
            <person name="Kristiansen K."/>
            <person name="Zheng H."/>
            <person name="Li S."/>
            <person name="Zhang X."/>
            <person name="Yang H."/>
            <person name="Wang J."/>
            <person name="Sun R."/>
            <person name="Zhang B."/>
            <person name="Jiang S."/>
            <person name="Wang J."/>
            <person name="Du Y."/>
            <person name="Li S."/>
        </authorList>
    </citation>
    <scope>NUCLEOTIDE SEQUENCE [LARGE SCALE GENOMIC DNA]</scope>
    <source>
        <strain evidence="7">cv. 9930</strain>
    </source>
</reference>
<dbReference type="KEGG" id="csv:101203420"/>
<keyword evidence="7" id="KW-1185">Reference proteome</keyword>
<reference evidence="6 7" key="3">
    <citation type="journal article" date="2010" name="BMC Genomics">
        <title>Transcriptome sequencing and comparative analysis of cucumber flowers with different sex types.</title>
        <authorList>
            <person name="Guo S."/>
            <person name="Zheng Y."/>
            <person name="Joung J.G."/>
            <person name="Liu S."/>
            <person name="Zhang Z."/>
            <person name="Crasta O.R."/>
            <person name="Sobral B.W."/>
            <person name="Xu Y."/>
            <person name="Huang S."/>
            <person name="Fei Z."/>
        </authorList>
    </citation>
    <scope>NUCLEOTIDE SEQUENCE [LARGE SCALE GENOMIC DNA]</scope>
    <source>
        <strain evidence="7">cv. 9930</strain>
    </source>
</reference>
<sequence>MWKRSPPPGFRFHPTHVELVMFYLKKKVMQRKLPTGVICELDIYKYAPWDLPAKSCLKGGDLKYYFFCPRERKYASGARMNRATEFGYWKSTGRDRTVHYENKEVGQIKTLTFFRGKAPKGAQTDWVMHEYRLDDKNLSLEDAAQDAYVLCVIFQKDGPGPRNGAQYGAPFKEEDWEEDGLEEVDSLEVDLSSGLSVLPNKEPLNSFAPDSSLTQTNVFGCSPASCISENVAATSKEIPPIASGNIAPVEIPGNCNIPDDIFTIADIFPEHGNVNLVDANAFQASAGAPIHTDQVDTIFEDLEDLEINLEDLGDSLNGDENAYDTGHEVIYNSERTFSFNNKTMLCLDHREYLEMNDLNVPLSSTNQDRQMVNAAYSGSSLIEQPCFPYSSFGAAANQNVPSCQYPSLYHSNNQMCHPADLDTLMHTSDSIQSALVQENFHSNANGGCNGSKAPWLDHDANIP</sequence>
<gene>
    <name evidence="6" type="ORF">Csa_6G483360</name>
</gene>
<dbReference type="InterPro" id="IPR003441">
    <property type="entry name" value="NAC-dom"/>
</dbReference>
<accession>A0A0A0KHR3</accession>
<dbReference type="Pfam" id="PF02365">
    <property type="entry name" value="NAM"/>
    <property type="match status" value="1"/>
</dbReference>
<protein>
    <recommendedName>
        <fullName evidence="5">NAC domain-containing protein</fullName>
    </recommendedName>
</protein>
<proteinExistence type="predicted"/>
<dbReference type="GO" id="GO:0003677">
    <property type="term" value="F:DNA binding"/>
    <property type="evidence" value="ECO:0007669"/>
    <property type="project" value="UniProtKB-KW"/>
</dbReference>
<reference evidence="6 7" key="4">
    <citation type="journal article" date="2011" name="BMC Genomics">
        <title>RNA-Seq improves annotation of protein-coding genes in the cucumber genome.</title>
        <authorList>
            <person name="Li Z."/>
            <person name="Zhang Z."/>
            <person name="Yan P."/>
            <person name="Huang S."/>
            <person name="Fei Z."/>
            <person name="Lin K."/>
        </authorList>
    </citation>
    <scope>NUCLEOTIDE SEQUENCE [LARGE SCALE GENOMIC DNA]</scope>
    <source>
        <strain evidence="7">cv. 9930</strain>
    </source>
</reference>
<evidence type="ECO:0000256" key="3">
    <source>
        <dbReference type="ARBA" id="ARBA00023163"/>
    </source>
</evidence>
<dbReference type="AlphaFoldDB" id="A0A0A0KHR3"/>
<dbReference type="PANTHER" id="PTHR31744:SF210">
    <property type="entry name" value="NAC DOMAIN-CONTAINING PROTEIN 86-LIKE"/>
    <property type="match status" value="1"/>
</dbReference>
<evidence type="ECO:0000259" key="5">
    <source>
        <dbReference type="PROSITE" id="PS51005"/>
    </source>
</evidence>
<evidence type="ECO:0000256" key="1">
    <source>
        <dbReference type="ARBA" id="ARBA00023015"/>
    </source>
</evidence>
<dbReference type="GO" id="GO:0006355">
    <property type="term" value="P:regulation of DNA-templated transcription"/>
    <property type="evidence" value="ECO:0007669"/>
    <property type="project" value="InterPro"/>
</dbReference>
<dbReference type="Gene3D" id="2.170.150.80">
    <property type="entry name" value="NAC domain"/>
    <property type="match status" value="1"/>
</dbReference>
<dbReference type="Gramene" id="KGN48354">
    <property type="protein sequence ID" value="KGN48354"/>
    <property type="gene ID" value="Csa_6G483360"/>
</dbReference>
<reference evidence="6 7" key="2">
    <citation type="journal article" date="2009" name="PLoS ONE">
        <title>An integrated genetic and cytogenetic map of the cucumber genome.</title>
        <authorList>
            <person name="Ren Y."/>
            <person name="Zhang Z."/>
            <person name="Liu J."/>
            <person name="Staub J.E."/>
            <person name="Han Y."/>
            <person name="Cheng Z."/>
            <person name="Li X."/>
            <person name="Lu J."/>
            <person name="Miao H."/>
            <person name="Kang H."/>
            <person name="Xie B."/>
            <person name="Gu X."/>
            <person name="Wang X."/>
            <person name="Du Y."/>
            <person name="Jin W."/>
            <person name="Huang S."/>
        </authorList>
    </citation>
    <scope>NUCLEOTIDE SEQUENCE [LARGE SCALE GENOMIC DNA]</scope>
    <source>
        <strain evidence="7">cv. 9930</strain>
    </source>
</reference>
<evidence type="ECO:0000256" key="4">
    <source>
        <dbReference type="ARBA" id="ARBA00023242"/>
    </source>
</evidence>